<dbReference type="Gene3D" id="3.30.420.10">
    <property type="entry name" value="Ribonuclease H-like superfamily/Ribonuclease H"/>
    <property type="match status" value="1"/>
</dbReference>
<comment type="caution">
    <text evidence="1">The sequence shown here is derived from an EMBL/GenBank/DDBJ whole genome shotgun (WGS) entry which is preliminary data.</text>
</comment>
<sequence length="121" mass="13687">MGESYVAHQGGQKIITGNFCLQNFAEAMDAKITAIAEIQAQSWKIRQFQNEWLSRRRLTHVAQEIAVSEWIRGHSSNPGNNEADRLIKLGSKMPVSPLNSHTDATSKKFATKLLKDYLETW</sequence>
<dbReference type="GO" id="GO:0003676">
    <property type="term" value="F:nucleic acid binding"/>
    <property type="evidence" value="ECO:0007669"/>
    <property type="project" value="InterPro"/>
</dbReference>
<evidence type="ECO:0000313" key="1">
    <source>
        <dbReference type="EMBL" id="RKF55025.1"/>
    </source>
</evidence>
<dbReference type="Proteomes" id="UP000283383">
    <property type="component" value="Unassembled WGS sequence"/>
</dbReference>
<evidence type="ECO:0008006" key="3">
    <source>
        <dbReference type="Google" id="ProtNLM"/>
    </source>
</evidence>
<dbReference type="AlphaFoldDB" id="A0A420HCA1"/>
<evidence type="ECO:0000313" key="2">
    <source>
        <dbReference type="Proteomes" id="UP000283383"/>
    </source>
</evidence>
<gene>
    <name evidence="1" type="ORF">GcM3_204045</name>
</gene>
<dbReference type="EMBL" id="MCBQ01020493">
    <property type="protein sequence ID" value="RKF55025.1"/>
    <property type="molecule type" value="Genomic_DNA"/>
</dbReference>
<proteinExistence type="predicted"/>
<protein>
    <recommendedName>
        <fullName evidence="3">RNase H type-1 domain-containing protein</fullName>
    </recommendedName>
</protein>
<name>A0A420HCA1_9PEZI</name>
<dbReference type="InterPro" id="IPR012337">
    <property type="entry name" value="RNaseH-like_sf"/>
</dbReference>
<keyword evidence="2" id="KW-1185">Reference proteome</keyword>
<dbReference type="SUPFAM" id="SSF53098">
    <property type="entry name" value="Ribonuclease H-like"/>
    <property type="match status" value="1"/>
</dbReference>
<dbReference type="InterPro" id="IPR036397">
    <property type="entry name" value="RNaseH_sf"/>
</dbReference>
<accession>A0A420HCA1</accession>
<organism evidence="1 2">
    <name type="scientific">Golovinomyces cichoracearum</name>
    <dbReference type="NCBI Taxonomy" id="62708"/>
    <lineage>
        <taxon>Eukaryota</taxon>
        <taxon>Fungi</taxon>
        <taxon>Dikarya</taxon>
        <taxon>Ascomycota</taxon>
        <taxon>Pezizomycotina</taxon>
        <taxon>Leotiomycetes</taxon>
        <taxon>Erysiphales</taxon>
        <taxon>Erysiphaceae</taxon>
        <taxon>Golovinomyces</taxon>
    </lineage>
</organism>
<reference evidence="1 2" key="1">
    <citation type="journal article" date="2018" name="BMC Genomics">
        <title>Comparative genome analyses reveal sequence features reflecting distinct modes of host-adaptation between dicot and monocot powdery mildew.</title>
        <authorList>
            <person name="Wu Y."/>
            <person name="Ma X."/>
            <person name="Pan Z."/>
            <person name="Kale S.D."/>
            <person name="Song Y."/>
            <person name="King H."/>
            <person name="Zhang Q."/>
            <person name="Presley C."/>
            <person name="Deng X."/>
            <person name="Wei C.I."/>
            <person name="Xiao S."/>
        </authorList>
    </citation>
    <scope>NUCLEOTIDE SEQUENCE [LARGE SCALE GENOMIC DNA]</scope>
    <source>
        <strain evidence="1">UMSG3</strain>
    </source>
</reference>